<name>A0A8S9UT52_PHYIN</name>
<organism evidence="2 3">
    <name type="scientific">Phytophthora infestans</name>
    <name type="common">Potato late blight agent</name>
    <name type="synonym">Botrytis infestans</name>
    <dbReference type="NCBI Taxonomy" id="4787"/>
    <lineage>
        <taxon>Eukaryota</taxon>
        <taxon>Sar</taxon>
        <taxon>Stramenopiles</taxon>
        <taxon>Oomycota</taxon>
        <taxon>Peronosporomycetes</taxon>
        <taxon>Peronosporales</taxon>
        <taxon>Peronosporaceae</taxon>
        <taxon>Phytophthora</taxon>
    </lineage>
</organism>
<proteinExistence type="predicted"/>
<gene>
    <name evidence="2" type="ORF">GN958_ATG07957</name>
    <name evidence="1" type="ORF">GN958_ATG21327</name>
</gene>
<protein>
    <submittedName>
        <fullName evidence="2">Uncharacterized protein</fullName>
    </submittedName>
</protein>
<evidence type="ECO:0000313" key="3">
    <source>
        <dbReference type="Proteomes" id="UP000704712"/>
    </source>
</evidence>
<sequence length="251" mass="27902">LWLAAVRENMTIDQSADATDPSVLRVSLASSFRDCRKKAHDYIIRLEYSALELLTIFSMVDNNAFVDLMREKFGDIHATTNCLYASNACTYAHNAHWQFWITGTLPTLAQVRTQMSWCTLLGLPNDTSTLSAPYSRARQKIEAMGLQKTERFQKLLDTGAPYVVQRVAVQGVAAFTETNRELAPRREFPNTGTSLEQLKGDVVLSHCDFAASDIAGLCEAVAKTTTTRLVLDLNNWDTSSQYVRHAGSALS</sequence>
<comment type="caution">
    <text evidence="2">The sequence shown here is derived from an EMBL/GenBank/DDBJ whole genome shotgun (WGS) entry which is preliminary data.</text>
</comment>
<dbReference type="EMBL" id="JAACNO010002958">
    <property type="protein sequence ID" value="KAF4129468.1"/>
    <property type="molecule type" value="Genomic_DNA"/>
</dbReference>
<accession>A0A8S9UT52</accession>
<reference evidence="2" key="1">
    <citation type="submission" date="2020-03" db="EMBL/GenBank/DDBJ databases">
        <title>Hybrid Assembly of Korean Phytophthora infestans isolates.</title>
        <authorList>
            <person name="Prokchorchik M."/>
            <person name="Lee Y."/>
            <person name="Seo J."/>
            <person name="Cho J.-H."/>
            <person name="Park Y.-E."/>
            <person name="Jang D.-C."/>
            <person name="Im J.-S."/>
            <person name="Choi J.-G."/>
            <person name="Park H.-J."/>
            <person name="Lee G.-B."/>
            <person name="Lee Y.-G."/>
            <person name="Hong S.-Y."/>
            <person name="Cho K."/>
            <person name="Sohn K.H."/>
        </authorList>
    </citation>
    <scope>NUCLEOTIDE SEQUENCE</scope>
    <source>
        <strain evidence="2">KR_2_A2</strain>
    </source>
</reference>
<evidence type="ECO:0000313" key="2">
    <source>
        <dbReference type="EMBL" id="KAF4142847.1"/>
    </source>
</evidence>
<dbReference type="AlphaFoldDB" id="A0A8S9UT52"/>
<dbReference type="Proteomes" id="UP000704712">
    <property type="component" value="Unassembled WGS sequence"/>
</dbReference>
<dbReference type="EMBL" id="JAACNO010001136">
    <property type="protein sequence ID" value="KAF4142847.1"/>
    <property type="molecule type" value="Genomic_DNA"/>
</dbReference>
<feature type="non-terminal residue" evidence="2">
    <location>
        <position position="251"/>
    </location>
</feature>
<evidence type="ECO:0000313" key="1">
    <source>
        <dbReference type="EMBL" id="KAF4129468.1"/>
    </source>
</evidence>